<evidence type="ECO:0000313" key="1">
    <source>
        <dbReference type="EMBL" id="VAW32240.1"/>
    </source>
</evidence>
<dbReference type="EMBL" id="UOEV01000031">
    <property type="protein sequence ID" value="VAW32240.1"/>
    <property type="molecule type" value="Genomic_DNA"/>
</dbReference>
<protein>
    <submittedName>
        <fullName evidence="1">Uncharacterized protein</fullName>
    </submittedName>
</protein>
<accession>A0A3B0UTC3</accession>
<feature type="non-terminal residue" evidence="1">
    <location>
        <position position="31"/>
    </location>
</feature>
<sequence>MVQVGKNSTARGVVSRAKFSEEEIMGTIMVI</sequence>
<name>A0A3B0UTC3_9ZZZZ</name>
<gene>
    <name evidence="1" type="ORF">MNBD_CPR01-252</name>
</gene>
<proteinExistence type="predicted"/>
<dbReference type="AlphaFoldDB" id="A0A3B0UTC3"/>
<organism evidence="1">
    <name type="scientific">hydrothermal vent metagenome</name>
    <dbReference type="NCBI Taxonomy" id="652676"/>
    <lineage>
        <taxon>unclassified sequences</taxon>
        <taxon>metagenomes</taxon>
        <taxon>ecological metagenomes</taxon>
    </lineage>
</organism>
<reference evidence="1" key="1">
    <citation type="submission" date="2018-06" db="EMBL/GenBank/DDBJ databases">
        <authorList>
            <person name="Zhirakovskaya E."/>
        </authorList>
    </citation>
    <scope>NUCLEOTIDE SEQUENCE</scope>
</reference>